<evidence type="ECO:0000256" key="2">
    <source>
        <dbReference type="ARBA" id="ARBA00005441"/>
    </source>
</evidence>
<feature type="transmembrane region" description="Helical" evidence="10">
    <location>
        <begin position="6"/>
        <end position="26"/>
    </location>
</feature>
<comment type="similarity">
    <text evidence="2">Belongs to the sphingomyelin synthase family.</text>
</comment>
<dbReference type="GO" id="GO:0033188">
    <property type="term" value="F:sphingomyelin synthase activity"/>
    <property type="evidence" value="ECO:0007669"/>
    <property type="project" value="TreeGrafter"/>
</dbReference>
<proteinExistence type="inferred from homology"/>
<dbReference type="GO" id="GO:0047493">
    <property type="term" value="F:ceramide cholinephosphotransferase activity"/>
    <property type="evidence" value="ECO:0007669"/>
    <property type="project" value="TreeGrafter"/>
</dbReference>
<feature type="transmembrane region" description="Helical" evidence="10">
    <location>
        <begin position="38"/>
        <end position="56"/>
    </location>
</feature>
<dbReference type="PANTHER" id="PTHR21290:SF62">
    <property type="entry name" value="PHOSPHATIDYLINOSITOL:CERAMIDE INOSITOLPHOSPHOTRANSFERASE 1-RELATED"/>
    <property type="match status" value="1"/>
</dbReference>
<dbReference type="EMBL" id="OIVN01001580">
    <property type="protein sequence ID" value="SPC95573.1"/>
    <property type="molecule type" value="Genomic_DNA"/>
</dbReference>
<feature type="region of interest" description="Disordered" evidence="9">
    <location>
        <begin position="63"/>
        <end position="104"/>
    </location>
</feature>
<keyword evidence="3" id="KW-0808">Transferase</keyword>
<dbReference type="GO" id="GO:0005802">
    <property type="term" value="C:trans-Golgi network"/>
    <property type="evidence" value="ECO:0007669"/>
    <property type="project" value="TreeGrafter"/>
</dbReference>
<dbReference type="AlphaFoldDB" id="A0A2N9G7T3"/>
<keyword evidence="4 10" id="KW-0812">Transmembrane</keyword>
<dbReference type="PANTHER" id="PTHR21290">
    <property type="entry name" value="SPHINGOMYELIN SYNTHETASE"/>
    <property type="match status" value="1"/>
</dbReference>
<evidence type="ECO:0000259" key="11">
    <source>
        <dbReference type="Pfam" id="PF14360"/>
    </source>
</evidence>
<evidence type="ECO:0000256" key="1">
    <source>
        <dbReference type="ARBA" id="ARBA00004141"/>
    </source>
</evidence>
<evidence type="ECO:0000256" key="7">
    <source>
        <dbReference type="ARBA" id="ARBA00023098"/>
    </source>
</evidence>
<dbReference type="GO" id="GO:0046513">
    <property type="term" value="P:ceramide biosynthetic process"/>
    <property type="evidence" value="ECO:0007669"/>
    <property type="project" value="TreeGrafter"/>
</dbReference>
<name>A0A2N9G7T3_FAGSY</name>
<feature type="compositionally biased region" description="Basic and acidic residues" evidence="9">
    <location>
        <begin position="80"/>
        <end position="92"/>
    </location>
</feature>
<feature type="compositionally biased region" description="Low complexity" evidence="9">
    <location>
        <begin position="67"/>
        <end position="79"/>
    </location>
</feature>
<accession>A0A2N9G7T3</accession>
<evidence type="ECO:0000256" key="3">
    <source>
        <dbReference type="ARBA" id="ARBA00022679"/>
    </source>
</evidence>
<keyword evidence="6 10" id="KW-1133">Transmembrane helix</keyword>
<dbReference type="InterPro" id="IPR025749">
    <property type="entry name" value="Sphingomyelin_synth-like_dom"/>
</dbReference>
<evidence type="ECO:0000256" key="8">
    <source>
        <dbReference type="ARBA" id="ARBA00023136"/>
    </source>
</evidence>
<keyword evidence="5" id="KW-0746">Sphingolipid metabolism</keyword>
<gene>
    <name evidence="12" type="ORF">FSB_LOCUS23455</name>
</gene>
<dbReference type="GO" id="GO:0005886">
    <property type="term" value="C:plasma membrane"/>
    <property type="evidence" value="ECO:0007669"/>
    <property type="project" value="TreeGrafter"/>
</dbReference>
<comment type="subcellular location">
    <subcellularLocation>
        <location evidence="1">Membrane</location>
        <topology evidence="1">Multi-pass membrane protein</topology>
    </subcellularLocation>
</comment>
<keyword evidence="7" id="KW-0443">Lipid metabolism</keyword>
<feature type="domain" description="Sphingomyelin synthase-like" evidence="11">
    <location>
        <begin position="5"/>
        <end position="55"/>
    </location>
</feature>
<dbReference type="GO" id="GO:0005789">
    <property type="term" value="C:endoplasmic reticulum membrane"/>
    <property type="evidence" value="ECO:0007669"/>
    <property type="project" value="TreeGrafter"/>
</dbReference>
<organism evidence="12">
    <name type="scientific">Fagus sylvatica</name>
    <name type="common">Beechnut</name>
    <dbReference type="NCBI Taxonomy" id="28930"/>
    <lineage>
        <taxon>Eukaryota</taxon>
        <taxon>Viridiplantae</taxon>
        <taxon>Streptophyta</taxon>
        <taxon>Embryophyta</taxon>
        <taxon>Tracheophyta</taxon>
        <taxon>Spermatophyta</taxon>
        <taxon>Magnoliopsida</taxon>
        <taxon>eudicotyledons</taxon>
        <taxon>Gunneridae</taxon>
        <taxon>Pentapetalae</taxon>
        <taxon>rosids</taxon>
        <taxon>fabids</taxon>
        <taxon>Fagales</taxon>
        <taxon>Fagaceae</taxon>
        <taxon>Fagus</taxon>
    </lineage>
</organism>
<dbReference type="InterPro" id="IPR045221">
    <property type="entry name" value="Sphingomyelin_synth-like"/>
</dbReference>
<evidence type="ECO:0000256" key="5">
    <source>
        <dbReference type="ARBA" id="ARBA00022919"/>
    </source>
</evidence>
<evidence type="ECO:0000256" key="9">
    <source>
        <dbReference type="SAM" id="MobiDB-lite"/>
    </source>
</evidence>
<protein>
    <recommendedName>
        <fullName evidence="11">Sphingomyelin synthase-like domain-containing protein</fullName>
    </recommendedName>
</protein>
<dbReference type="GO" id="GO:0045140">
    <property type="term" value="F:inositol phosphoceramide synthase activity"/>
    <property type="evidence" value="ECO:0007669"/>
    <property type="project" value="TreeGrafter"/>
</dbReference>
<dbReference type="GO" id="GO:0000139">
    <property type="term" value="C:Golgi membrane"/>
    <property type="evidence" value="ECO:0007669"/>
    <property type="project" value="TreeGrafter"/>
</dbReference>
<evidence type="ECO:0000256" key="6">
    <source>
        <dbReference type="ARBA" id="ARBA00022989"/>
    </source>
</evidence>
<evidence type="ECO:0000256" key="4">
    <source>
        <dbReference type="ARBA" id="ARBA00022692"/>
    </source>
</evidence>
<dbReference type="Pfam" id="PF14360">
    <property type="entry name" value="PAP2_C"/>
    <property type="match status" value="1"/>
</dbReference>
<evidence type="ECO:0000313" key="12">
    <source>
        <dbReference type="EMBL" id="SPC95573.1"/>
    </source>
</evidence>
<feature type="compositionally biased region" description="Polar residues" evidence="9">
    <location>
        <begin position="93"/>
        <end position="104"/>
    </location>
</feature>
<reference evidence="12" key="1">
    <citation type="submission" date="2018-02" db="EMBL/GenBank/DDBJ databases">
        <authorList>
            <person name="Cohen D.B."/>
            <person name="Kent A.D."/>
        </authorList>
    </citation>
    <scope>NUCLEOTIDE SEQUENCE</scope>
</reference>
<keyword evidence="8 10" id="KW-0472">Membrane</keyword>
<sequence length="104" mass="11730">MQLSFLVQTIIVVRCIKQFAWFFAVIQSLLIIASRKHYTVDIVVAWYTVTLIVFFVDKKVPELPDRSSASTSPPLLPLSTKDKDSKSKEEHNNFLNGNSAGNTD</sequence>
<evidence type="ECO:0000256" key="10">
    <source>
        <dbReference type="SAM" id="Phobius"/>
    </source>
</evidence>